<reference evidence="5 6" key="1">
    <citation type="submission" date="2013-03" db="EMBL/GenBank/DDBJ databases">
        <title>The Genome Sequence of Phialophora europaea CBS 101466.</title>
        <authorList>
            <consortium name="The Broad Institute Genomics Platform"/>
            <person name="Cuomo C."/>
            <person name="de Hoog S."/>
            <person name="Gorbushina A."/>
            <person name="Walker B."/>
            <person name="Young S.K."/>
            <person name="Zeng Q."/>
            <person name="Gargeya S."/>
            <person name="Fitzgerald M."/>
            <person name="Haas B."/>
            <person name="Abouelleil A."/>
            <person name="Allen A.W."/>
            <person name="Alvarado L."/>
            <person name="Arachchi H.M."/>
            <person name="Berlin A.M."/>
            <person name="Chapman S.B."/>
            <person name="Gainer-Dewar J."/>
            <person name="Goldberg J."/>
            <person name="Griggs A."/>
            <person name="Gujja S."/>
            <person name="Hansen M."/>
            <person name="Howarth C."/>
            <person name="Imamovic A."/>
            <person name="Ireland A."/>
            <person name="Larimer J."/>
            <person name="McCowan C."/>
            <person name="Murphy C."/>
            <person name="Pearson M."/>
            <person name="Poon T.W."/>
            <person name="Priest M."/>
            <person name="Roberts A."/>
            <person name="Saif S."/>
            <person name="Shea T."/>
            <person name="Sisk P."/>
            <person name="Sykes S."/>
            <person name="Wortman J."/>
            <person name="Nusbaum C."/>
            <person name="Birren B."/>
        </authorList>
    </citation>
    <scope>NUCLEOTIDE SEQUENCE [LARGE SCALE GENOMIC DNA]</scope>
    <source>
        <strain evidence="5 6">CBS 101466</strain>
    </source>
</reference>
<dbReference type="VEuPathDB" id="FungiDB:HMPREF1541_07008"/>
<evidence type="ECO:0000256" key="4">
    <source>
        <dbReference type="SAM" id="SignalP"/>
    </source>
</evidence>
<dbReference type="GO" id="GO:0022857">
    <property type="term" value="F:transmembrane transporter activity"/>
    <property type="evidence" value="ECO:0007669"/>
    <property type="project" value="InterPro"/>
</dbReference>
<dbReference type="InterPro" id="IPR050327">
    <property type="entry name" value="Proton-linked_MCT"/>
</dbReference>
<dbReference type="PANTHER" id="PTHR11360">
    <property type="entry name" value="MONOCARBOXYLATE TRANSPORTER"/>
    <property type="match status" value="1"/>
</dbReference>
<comment type="subcellular location">
    <subcellularLocation>
        <location evidence="1">Membrane</location>
        <topology evidence="1">Multi-pass membrane protein</topology>
    </subcellularLocation>
</comment>
<protein>
    <recommendedName>
        <fullName evidence="7">Major facilitator superfamily (MFS) profile domain-containing protein</fullName>
    </recommendedName>
</protein>
<dbReference type="GO" id="GO:0016020">
    <property type="term" value="C:membrane"/>
    <property type="evidence" value="ECO:0007669"/>
    <property type="project" value="UniProtKB-SubCell"/>
</dbReference>
<dbReference type="PANTHER" id="PTHR11360:SF234">
    <property type="entry name" value="MFS-TYPE TRANSPORTER DBAD-RELATED"/>
    <property type="match status" value="1"/>
</dbReference>
<dbReference type="SUPFAM" id="SSF103473">
    <property type="entry name" value="MFS general substrate transporter"/>
    <property type="match status" value="1"/>
</dbReference>
<keyword evidence="3" id="KW-1133">Transmembrane helix</keyword>
<dbReference type="InterPro" id="IPR011701">
    <property type="entry name" value="MFS"/>
</dbReference>
<accession>W2RR32</accession>
<dbReference type="Gene3D" id="1.20.1250.20">
    <property type="entry name" value="MFS general substrate transporter like domains"/>
    <property type="match status" value="1"/>
</dbReference>
<dbReference type="EMBL" id="KB822722">
    <property type="protein sequence ID" value="ETN38966.1"/>
    <property type="molecule type" value="Genomic_DNA"/>
</dbReference>
<keyword evidence="3" id="KW-0472">Membrane</keyword>
<dbReference type="Proteomes" id="UP000030752">
    <property type="component" value="Unassembled WGS sequence"/>
</dbReference>
<organism evidence="5 6">
    <name type="scientific">Cyphellophora europaea (strain CBS 101466)</name>
    <name type="common">Phialophora europaea</name>
    <dbReference type="NCBI Taxonomy" id="1220924"/>
    <lineage>
        <taxon>Eukaryota</taxon>
        <taxon>Fungi</taxon>
        <taxon>Dikarya</taxon>
        <taxon>Ascomycota</taxon>
        <taxon>Pezizomycotina</taxon>
        <taxon>Eurotiomycetes</taxon>
        <taxon>Chaetothyriomycetidae</taxon>
        <taxon>Chaetothyriales</taxon>
        <taxon>Cyphellophoraceae</taxon>
        <taxon>Cyphellophora</taxon>
    </lineage>
</organism>
<evidence type="ECO:0000256" key="3">
    <source>
        <dbReference type="SAM" id="Phobius"/>
    </source>
</evidence>
<dbReference type="AlphaFoldDB" id="W2RR32"/>
<dbReference type="InterPro" id="IPR036259">
    <property type="entry name" value="MFS_trans_sf"/>
</dbReference>
<evidence type="ECO:0008006" key="7">
    <source>
        <dbReference type="Google" id="ProtNLM"/>
    </source>
</evidence>
<proteinExistence type="inferred from homology"/>
<feature type="transmembrane region" description="Helical" evidence="3">
    <location>
        <begin position="193"/>
        <end position="214"/>
    </location>
</feature>
<feature type="chain" id="PRO_5004823796" description="Major facilitator superfamily (MFS) profile domain-containing protein" evidence="4">
    <location>
        <begin position="19"/>
        <end position="495"/>
    </location>
</feature>
<dbReference type="HOGENOM" id="CLU_550962_0_0_1"/>
<evidence type="ECO:0000313" key="6">
    <source>
        <dbReference type="Proteomes" id="UP000030752"/>
    </source>
</evidence>
<evidence type="ECO:0000256" key="2">
    <source>
        <dbReference type="ARBA" id="ARBA00006727"/>
    </source>
</evidence>
<sequence length="495" mass="51726">MGAVPPFLLYALALPVGGLLDQGHHRRLNICAAVLITSSLSSLAFTNSHHHHREAGGGKYYAVLLCALPLGLGQSIFFLSSSHTARTWLPRRPGLAIGVVNAGAALGGSVFPLVVTSLTNAHSFRVAVLALAAIAGAQSIFVVGFAVAHPQHFRPVKHAASATPCCGSFLLCWRRRQQQQQQRLLRAMDDKAVMLFTAALCVVFAGILSIPFYLPTWSSLLLLRPPHHHFQPSATPTTNHRNSNGGGGMKISLLTILNLSQLPARTLSSLLTDHVRARHLHACVLLAAALVLPPFWLRLASASASGGAHPVEQGTAGSTVSGDDGGGQGAVTPAAAYAFTVVYGILHGGIVALTQNDLQEVLVARSARSAVGRPRERGRERCGSALVVAGEVRDSEDSEEGGELVGEYGQLSGLVYTLASPFMLAGPLVCGRLVDTVGVKGVGIWAAGCFGLGAVVMGVSLFVDGSVGKNKRSLARVVGDRLSQQPRVSCGDVSG</sequence>
<keyword evidence="4" id="KW-0732">Signal</keyword>
<keyword evidence="6" id="KW-1185">Reference proteome</keyword>
<name>W2RR32_CYPE1</name>
<keyword evidence="3" id="KW-0812">Transmembrane</keyword>
<evidence type="ECO:0000256" key="1">
    <source>
        <dbReference type="ARBA" id="ARBA00004141"/>
    </source>
</evidence>
<dbReference type="InParanoid" id="W2RR32"/>
<feature type="transmembrane region" description="Helical" evidence="3">
    <location>
        <begin position="28"/>
        <end position="48"/>
    </location>
</feature>
<feature type="transmembrane region" description="Helical" evidence="3">
    <location>
        <begin position="60"/>
        <end position="81"/>
    </location>
</feature>
<dbReference type="RefSeq" id="XP_008719555.1">
    <property type="nucleotide sequence ID" value="XM_008721333.1"/>
</dbReference>
<dbReference type="OrthoDB" id="6509908at2759"/>
<comment type="similarity">
    <text evidence="2">Belongs to the major facilitator superfamily. Monocarboxylate porter (TC 2.A.1.13) family.</text>
</comment>
<dbReference type="Pfam" id="PF07690">
    <property type="entry name" value="MFS_1"/>
    <property type="match status" value="1"/>
</dbReference>
<feature type="transmembrane region" description="Helical" evidence="3">
    <location>
        <begin position="442"/>
        <end position="463"/>
    </location>
</feature>
<feature type="transmembrane region" description="Helical" evidence="3">
    <location>
        <begin position="126"/>
        <end position="149"/>
    </location>
</feature>
<feature type="transmembrane region" description="Helical" evidence="3">
    <location>
        <begin position="93"/>
        <end position="114"/>
    </location>
</feature>
<gene>
    <name evidence="5" type="ORF">HMPREF1541_07008</name>
</gene>
<feature type="signal peptide" evidence="4">
    <location>
        <begin position="1"/>
        <end position="18"/>
    </location>
</feature>
<dbReference type="GeneID" id="19974347"/>
<evidence type="ECO:0000313" key="5">
    <source>
        <dbReference type="EMBL" id="ETN38966.1"/>
    </source>
</evidence>